<name>A0ABD5USL3_9EURY</name>
<evidence type="ECO:0000313" key="3">
    <source>
        <dbReference type="Proteomes" id="UP001596296"/>
    </source>
</evidence>
<dbReference type="InterPro" id="IPR045940">
    <property type="entry name" value="DUF6360"/>
</dbReference>
<comment type="caution">
    <text evidence="2">The sequence shown here is derived from an EMBL/GenBank/DDBJ whole genome shotgun (WGS) entry which is preliminary data.</text>
</comment>
<dbReference type="Proteomes" id="UP001596296">
    <property type="component" value="Unassembled WGS sequence"/>
</dbReference>
<dbReference type="AlphaFoldDB" id="A0ABD5USL3"/>
<accession>A0ABD5USL3</accession>
<keyword evidence="3" id="KW-1185">Reference proteome</keyword>
<keyword evidence="1" id="KW-0175">Coiled coil</keyword>
<evidence type="ECO:0000313" key="2">
    <source>
        <dbReference type="EMBL" id="MFC6892133.1"/>
    </source>
</evidence>
<feature type="coiled-coil region" evidence="1">
    <location>
        <begin position="71"/>
        <end position="101"/>
    </location>
</feature>
<dbReference type="EMBL" id="JBHSXL010000004">
    <property type="protein sequence ID" value="MFC6892133.1"/>
    <property type="molecule type" value="Genomic_DNA"/>
</dbReference>
<proteinExistence type="predicted"/>
<sequence length="101" mass="11199">MPDRLIRVNAYTTFDLLDGVATGHDFEEEAYAVLNVTAPREDPDHLTLELELDNTELTELPAHADRVTLSAAQARELAAELESYADRVEAAQRDADEETGE</sequence>
<evidence type="ECO:0000256" key="1">
    <source>
        <dbReference type="SAM" id="Coils"/>
    </source>
</evidence>
<dbReference type="Pfam" id="PF19887">
    <property type="entry name" value="DUF6360"/>
    <property type="match status" value="1"/>
</dbReference>
<organism evidence="2 3">
    <name type="scientific">Halopenitus salinus</name>
    <dbReference type="NCBI Taxonomy" id="1198295"/>
    <lineage>
        <taxon>Archaea</taxon>
        <taxon>Methanobacteriati</taxon>
        <taxon>Methanobacteriota</taxon>
        <taxon>Stenosarchaea group</taxon>
        <taxon>Halobacteria</taxon>
        <taxon>Halobacteriales</taxon>
        <taxon>Haloferacaceae</taxon>
        <taxon>Halopenitus</taxon>
    </lineage>
</organism>
<reference evidence="2 3" key="1">
    <citation type="journal article" date="2019" name="Int. J. Syst. Evol. Microbiol.">
        <title>The Global Catalogue of Microorganisms (GCM) 10K type strain sequencing project: providing services to taxonomists for standard genome sequencing and annotation.</title>
        <authorList>
            <consortium name="The Broad Institute Genomics Platform"/>
            <consortium name="The Broad Institute Genome Sequencing Center for Infectious Disease"/>
            <person name="Wu L."/>
            <person name="Ma J."/>
        </authorList>
    </citation>
    <scope>NUCLEOTIDE SEQUENCE [LARGE SCALE GENOMIC DNA]</scope>
    <source>
        <strain evidence="2 3">SKJ47</strain>
    </source>
</reference>
<gene>
    <name evidence="2" type="ORF">ACFQE9_05825</name>
</gene>
<protein>
    <submittedName>
        <fullName evidence="2">DUF6360 family protein</fullName>
    </submittedName>
</protein>
<dbReference type="RefSeq" id="WP_379741729.1">
    <property type="nucleotide sequence ID" value="NZ_JBHSVN010000001.1"/>
</dbReference>